<dbReference type="CDD" id="cd00198">
    <property type="entry name" value="vWFA"/>
    <property type="match status" value="1"/>
</dbReference>
<sequence>MRNTDRLPLPHQPVTSRIESRHNNRFGAVLSALYQFLQERYSSNGGDERRDAYSILVFNQLTEINVQNDMASSIDQLMENALQASPSGGTNFSDALHSTERVMEASWSPERAPVVVFLSDGEGYLDEDIMRGLCDRAVTLGSPLSFWSISFGPYSLVLRKMADIAKDVASRAPRGFNAVAVPSAFCTAISTVQLAKTFSNIATSLRKARASLINPAIPAADLSVAPREMLLI</sequence>
<reference evidence="2 3" key="1">
    <citation type="submission" date="2014-04" db="EMBL/GenBank/DDBJ databases">
        <authorList>
            <consortium name="DOE Joint Genome Institute"/>
            <person name="Kuo A."/>
            <person name="Girlanda M."/>
            <person name="Perotto S."/>
            <person name="Kohler A."/>
            <person name="Nagy L.G."/>
            <person name="Floudas D."/>
            <person name="Copeland A."/>
            <person name="Barry K.W."/>
            <person name="Cichocki N."/>
            <person name="Veneault-Fourrey C."/>
            <person name="LaButti K."/>
            <person name="Lindquist E.A."/>
            <person name="Lipzen A."/>
            <person name="Lundell T."/>
            <person name="Morin E."/>
            <person name="Murat C."/>
            <person name="Sun H."/>
            <person name="Tunlid A."/>
            <person name="Henrissat B."/>
            <person name="Grigoriev I.V."/>
            <person name="Hibbett D.S."/>
            <person name="Martin F."/>
            <person name="Nordberg H.P."/>
            <person name="Cantor M.N."/>
            <person name="Hua S.X."/>
        </authorList>
    </citation>
    <scope>NUCLEOTIDE SEQUENCE [LARGE SCALE GENOMIC DNA]</scope>
    <source>
        <strain evidence="2 3">MUT 4182</strain>
    </source>
</reference>
<evidence type="ECO:0000313" key="2">
    <source>
        <dbReference type="EMBL" id="KIO19091.1"/>
    </source>
</evidence>
<dbReference type="Proteomes" id="UP000054248">
    <property type="component" value="Unassembled WGS sequence"/>
</dbReference>
<name>A0A0C3Q5X0_9AGAM</name>
<evidence type="ECO:0000259" key="1">
    <source>
        <dbReference type="Pfam" id="PF13519"/>
    </source>
</evidence>
<dbReference type="Gene3D" id="3.40.50.410">
    <property type="entry name" value="von Willebrand factor, type A domain"/>
    <property type="match status" value="1"/>
</dbReference>
<keyword evidence="3" id="KW-1185">Reference proteome</keyword>
<dbReference type="AlphaFoldDB" id="A0A0C3Q5X0"/>
<dbReference type="InterPro" id="IPR002035">
    <property type="entry name" value="VWF_A"/>
</dbReference>
<evidence type="ECO:0000313" key="3">
    <source>
        <dbReference type="Proteomes" id="UP000054248"/>
    </source>
</evidence>
<dbReference type="STRING" id="1051891.A0A0C3Q5X0"/>
<dbReference type="EMBL" id="KN823242">
    <property type="protein sequence ID" value="KIO19091.1"/>
    <property type="molecule type" value="Genomic_DNA"/>
</dbReference>
<reference evidence="3" key="2">
    <citation type="submission" date="2015-01" db="EMBL/GenBank/DDBJ databases">
        <title>Evolutionary Origins and Diversification of the Mycorrhizal Mutualists.</title>
        <authorList>
            <consortium name="DOE Joint Genome Institute"/>
            <consortium name="Mycorrhizal Genomics Consortium"/>
            <person name="Kohler A."/>
            <person name="Kuo A."/>
            <person name="Nagy L.G."/>
            <person name="Floudas D."/>
            <person name="Copeland A."/>
            <person name="Barry K.W."/>
            <person name="Cichocki N."/>
            <person name="Veneault-Fourrey C."/>
            <person name="LaButti K."/>
            <person name="Lindquist E.A."/>
            <person name="Lipzen A."/>
            <person name="Lundell T."/>
            <person name="Morin E."/>
            <person name="Murat C."/>
            <person name="Riley R."/>
            <person name="Ohm R."/>
            <person name="Sun H."/>
            <person name="Tunlid A."/>
            <person name="Henrissat B."/>
            <person name="Grigoriev I.V."/>
            <person name="Hibbett D.S."/>
            <person name="Martin F."/>
        </authorList>
    </citation>
    <scope>NUCLEOTIDE SEQUENCE [LARGE SCALE GENOMIC DNA]</scope>
    <source>
        <strain evidence="3">MUT 4182</strain>
    </source>
</reference>
<dbReference type="HOGENOM" id="CLU_044503_1_0_1"/>
<accession>A0A0C3Q5X0</accession>
<organism evidence="2 3">
    <name type="scientific">Tulasnella calospora MUT 4182</name>
    <dbReference type="NCBI Taxonomy" id="1051891"/>
    <lineage>
        <taxon>Eukaryota</taxon>
        <taxon>Fungi</taxon>
        <taxon>Dikarya</taxon>
        <taxon>Basidiomycota</taxon>
        <taxon>Agaricomycotina</taxon>
        <taxon>Agaricomycetes</taxon>
        <taxon>Cantharellales</taxon>
        <taxon>Tulasnellaceae</taxon>
        <taxon>Tulasnella</taxon>
    </lineage>
</organism>
<dbReference type="Pfam" id="PF13519">
    <property type="entry name" value="VWA_2"/>
    <property type="match status" value="1"/>
</dbReference>
<dbReference type="InterPro" id="IPR036465">
    <property type="entry name" value="vWFA_dom_sf"/>
</dbReference>
<dbReference type="SUPFAM" id="SSF53300">
    <property type="entry name" value="vWA-like"/>
    <property type="match status" value="1"/>
</dbReference>
<protein>
    <recommendedName>
        <fullName evidence="1">VWFA domain-containing protein</fullName>
    </recommendedName>
</protein>
<proteinExistence type="predicted"/>
<feature type="domain" description="VWFA" evidence="1">
    <location>
        <begin position="22"/>
        <end position="122"/>
    </location>
</feature>
<gene>
    <name evidence="2" type="ORF">M407DRAFT_83257</name>
</gene>
<dbReference type="OrthoDB" id="2343366at2759"/>